<dbReference type="InterPro" id="IPR036397">
    <property type="entry name" value="RNaseH_sf"/>
</dbReference>
<evidence type="ECO:0000313" key="2">
    <source>
        <dbReference type="EMBL" id="KAJ8879039.1"/>
    </source>
</evidence>
<dbReference type="EMBL" id="JARBHB010000007">
    <property type="protein sequence ID" value="KAJ8879039.1"/>
    <property type="molecule type" value="Genomic_DNA"/>
</dbReference>
<accession>A0ABQ9H450</accession>
<protein>
    <submittedName>
        <fullName evidence="2">Uncharacterized protein</fullName>
    </submittedName>
</protein>
<evidence type="ECO:0000313" key="3">
    <source>
        <dbReference type="Proteomes" id="UP001159363"/>
    </source>
</evidence>
<keyword evidence="3" id="KW-1185">Reference proteome</keyword>
<comment type="caution">
    <text evidence="2">The sequence shown here is derived from an EMBL/GenBank/DDBJ whole genome shotgun (WGS) entry which is preliminary data.</text>
</comment>
<feature type="region of interest" description="Disordered" evidence="1">
    <location>
        <begin position="258"/>
        <end position="285"/>
    </location>
</feature>
<reference evidence="2 3" key="1">
    <citation type="submission" date="2023-02" db="EMBL/GenBank/DDBJ databases">
        <title>LHISI_Scaffold_Assembly.</title>
        <authorList>
            <person name="Stuart O.P."/>
            <person name="Cleave R."/>
            <person name="Magrath M.J.L."/>
            <person name="Mikheyev A.S."/>
        </authorList>
    </citation>
    <scope>NUCLEOTIDE SEQUENCE [LARGE SCALE GENOMIC DNA]</scope>
    <source>
        <strain evidence="2">Daus_M_001</strain>
        <tissue evidence="2">Leg muscle</tissue>
    </source>
</reference>
<name>A0ABQ9H450_9NEOP</name>
<evidence type="ECO:0000256" key="1">
    <source>
        <dbReference type="SAM" id="MobiDB-lite"/>
    </source>
</evidence>
<dbReference type="PANTHER" id="PTHR47326">
    <property type="entry name" value="TRANSPOSABLE ELEMENT TC3 TRANSPOSASE-LIKE PROTEIN"/>
    <property type="match status" value="1"/>
</dbReference>
<feature type="compositionally biased region" description="Low complexity" evidence="1">
    <location>
        <begin position="262"/>
        <end position="280"/>
    </location>
</feature>
<organism evidence="2 3">
    <name type="scientific">Dryococelus australis</name>
    <dbReference type="NCBI Taxonomy" id="614101"/>
    <lineage>
        <taxon>Eukaryota</taxon>
        <taxon>Metazoa</taxon>
        <taxon>Ecdysozoa</taxon>
        <taxon>Arthropoda</taxon>
        <taxon>Hexapoda</taxon>
        <taxon>Insecta</taxon>
        <taxon>Pterygota</taxon>
        <taxon>Neoptera</taxon>
        <taxon>Polyneoptera</taxon>
        <taxon>Phasmatodea</taxon>
        <taxon>Verophasmatodea</taxon>
        <taxon>Anareolatae</taxon>
        <taxon>Phasmatidae</taxon>
        <taxon>Eurycanthinae</taxon>
        <taxon>Dryococelus</taxon>
    </lineage>
</organism>
<gene>
    <name evidence="2" type="ORF">PR048_019645</name>
</gene>
<dbReference type="Gene3D" id="3.30.420.10">
    <property type="entry name" value="Ribonuclease H-like superfamily/Ribonuclease H"/>
    <property type="match status" value="1"/>
</dbReference>
<proteinExistence type="predicted"/>
<sequence>MAAWLGRWKVPPQQRWPVITPADRFAVGGLPPFRSALSVGTPSLPHRRISSAFVSPCDRPVQWSAQSPDLNPVDFFLWDYPKAAVFRDIPTTPENMQECTVCACNTLQQATLKESVLSFIHRLNWCIVAIGHHFEHPMDHSGGAVRLLTSHQGDPGSIPVRVSGFSHVGIVPVNAISLLVFSRISTFPHSFIPAPLHTSITLTSSQKLAVERCPNLFTHCSPFPTIHGAPSLEAPPASTQPFSAALRHVHHSRQLLPDFATRPMPSNPLSRPRSRSCLSPHPYGATSTSPLPWGIMELTYDCPSAHVQLNESTSHTIAPSAFAELASIQSRPTCTYVGWTAGTKTQSTSISSQQFIPHTAWGHNHVFCQQVLPGKGGKGILGLPGIQTTCRHHPQELAAVLSTSWGRALLDTMLYFGREEGPFVKLPPEGTEKHTPRQKWLRHPVFHQTLRNSLRLVQPPLYPSQLLFDISITHSSYFLILLCDPSRATCCATHALKASLLPGGRQRKHLAAAASQLTHTLSDQLPTTHTVVYNMAQVLLRQTDEGAPTRKCSGVRASNSYGSDDKEHKGLEFSTTDISAKRVIIFSNLPPIGHQMKCSWWVEMPNNVEFIVLDELPSSVINNTLVLTMPNDLASIQYPKLPQDEGMYCLESCMEVLVLEMSRN</sequence>
<dbReference type="Proteomes" id="UP001159363">
    <property type="component" value="Chromosome 6"/>
</dbReference>
<dbReference type="PANTHER" id="PTHR47326:SF1">
    <property type="entry name" value="HTH PSQ-TYPE DOMAIN-CONTAINING PROTEIN"/>
    <property type="match status" value="1"/>
</dbReference>